<sequence length="132" mass="15515">MYITTYYCTYYYYICIYGVPSWLEVTLQVLFLCTCMYCMYAICVDKKCSTGTSYVSYMYLLCTVSAWAKRVFGANSWGPEGSVALRYRTKYISKYSNTYQKKLPRNSKDMCVRTIELQLSIIYYMASFPSTR</sequence>
<protein>
    <submittedName>
        <fullName evidence="1">Uncharacterized protein</fullName>
    </submittedName>
</protein>
<dbReference type="Proteomes" id="UP000267821">
    <property type="component" value="Unassembled WGS sequence"/>
</dbReference>
<name>A0A3N4LCZ8_9PEZI</name>
<evidence type="ECO:0000313" key="2">
    <source>
        <dbReference type="Proteomes" id="UP000267821"/>
    </source>
</evidence>
<accession>A0A3N4LCZ8</accession>
<organism evidence="1 2">
    <name type="scientific">Terfezia boudieri ATCC MYA-4762</name>
    <dbReference type="NCBI Taxonomy" id="1051890"/>
    <lineage>
        <taxon>Eukaryota</taxon>
        <taxon>Fungi</taxon>
        <taxon>Dikarya</taxon>
        <taxon>Ascomycota</taxon>
        <taxon>Pezizomycotina</taxon>
        <taxon>Pezizomycetes</taxon>
        <taxon>Pezizales</taxon>
        <taxon>Pezizaceae</taxon>
        <taxon>Terfezia</taxon>
    </lineage>
</organism>
<gene>
    <name evidence="1" type="ORF">L211DRAFT_508274</name>
</gene>
<proteinExistence type="predicted"/>
<reference evidence="1 2" key="1">
    <citation type="journal article" date="2018" name="Nat. Ecol. Evol.">
        <title>Pezizomycetes genomes reveal the molecular basis of ectomycorrhizal truffle lifestyle.</title>
        <authorList>
            <person name="Murat C."/>
            <person name="Payen T."/>
            <person name="Noel B."/>
            <person name="Kuo A."/>
            <person name="Morin E."/>
            <person name="Chen J."/>
            <person name="Kohler A."/>
            <person name="Krizsan K."/>
            <person name="Balestrini R."/>
            <person name="Da Silva C."/>
            <person name="Montanini B."/>
            <person name="Hainaut M."/>
            <person name="Levati E."/>
            <person name="Barry K.W."/>
            <person name="Belfiori B."/>
            <person name="Cichocki N."/>
            <person name="Clum A."/>
            <person name="Dockter R.B."/>
            <person name="Fauchery L."/>
            <person name="Guy J."/>
            <person name="Iotti M."/>
            <person name="Le Tacon F."/>
            <person name="Lindquist E.A."/>
            <person name="Lipzen A."/>
            <person name="Malagnac F."/>
            <person name="Mello A."/>
            <person name="Molinier V."/>
            <person name="Miyauchi S."/>
            <person name="Poulain J."/>
            <person name="Riccioni C."/>
            <person name="Rubini A."/>
            <person name="Sitrit Y."/>
            <person name="Splivallo R."/>
            <person name="Traeger S."/>
            <person name="Wang M."/>
            <person name="Zifcakova L."/>
            <person name="Wipf D."/>
            <person name="Zambonelli A."/>
            <person name="Paolocci F."/>
            <person name="Nowrousian M."/>
            <person name="Ottonello S."/>
            <person name="Baldrian P."/>
            <person name="Spatafora J.W."/>
            <person name="Henrissat B."/>
            <person name="Nagy L.G."/>
            <person name="Aury J.M."/>
            <person name="Wincker P."/>
            <person name="Grigoriev I.V."/>
            <person name="Bonfante P."/>
            <person name="Martin F.M."/>
        </authorList>
    </citation>
    <scope>NUCLEOTIDE SEQUENCE [LARGE SCALE GENOMIC DNA]</scope>
    <source>
        <strain evidence="1 2">ATCC MYA-4762</strain>
    </source>
</reference>
<dbReference type="AlphaFoldDB" id="A0A3N4LCZ8"/>
<evidence type="ECO:0000313" key="1">
    <source>
        <dbReference type="EMBL" id="RPB20576.1"/>
    </source>
</evidence>
<dbReference type="EMBL" id="ML121569">
    <property type="protein sequence ID" value="RPB20576.1"/>
    <property type="molecule type" value="Genomic_DNA"/>
</dbReference>
<keyword evidence="2" id="KW-1185">Reference proteome</keyword>
<dbReference type="InParanoid" id="A0A3N4LCZ8"/>